<organism evidence="4 5">
    <name type="scientific">Erythrobacter ramosus</name>
    <dbReference type="NCBI Taxonomy" id="35811"/>
    <lineage>
        <taxon>Bacteria</taxon>
        <taxon>Pseudomonadati</taxon>
        <taxon>Pseudomonadota</taxon>
        <taxon>Alphaproteobacteria</taxon>
        <taxon>Sphingomonadales</taxon>
        <taxon>Erythrobacteraceae</taxon>
        <taxon>Erythrobacter/Porphyrobacter group</taxon>
        <taxon>Erythrobacter</taxon>
    </lineage>
</organism>
<dbReference type="Proteomes" id="UP000548685">
    <property type="component" value="Unassembled WGS sequence"/>
</dbReference>
<evidence type="ECO:0000313" key="4">
    <source>
        <dbReference type="EMBL" id="MXP38029.1"/>
    </source>
</evidence>
<keyword evidence="2" id="KW-0812">Transmembrane</keyword>
<accession>A0A6I4UKU9</accession>
<dbReference type="RefSeq" id="WP_160760107.1">
    <property type="nucleotide sequence ID" value="NZ_BAAADZ010000002.1"/>
</dbReference>
<keyword evidence="2" id="KW-0472">Membrane</keyword>
<dbReference type="EMBL" id="WTYB01000001">
    <property type="protein sequence ID" value="MXP38029.1"/>
    <property type="molecule type" value="Genomic_DNA"/>
</dbReference>
<gene>
    <name evidence="3" type="ORF">FHS52_000257</name>
    <name evidence="4" type="ORF">GRI59_05295</name>
</gene>
<feature type="transmembrane region" description="Helical" evidence="2">
    <location>
        <begin position="34"/>
        <end position="56"/>
    </location>
</feature>
<evidence type="ECO:0000313" key="5">
    <source>
        <dbReference type="Proteomes" id="UP000430021"/>
    </source>
</evidence>
<dbReference type="AlphaFoldDB" id="A0A6I4UKU9"/>
<reference evidence="3 6" key="2">
    <citation type="submission" date="2020-08" db="EMBL/GenBank/DDBJ databases">
        <title>Genomic Encyclopedia of Type Strains, Phase IV (KMG-IV): sequencing the most valuable type-strain genomes for metagenomic binning, comparative biology and taxonomic classification.</title>
        <authorList>
            <person name="Goeker M."/>
        </authorList>
    </citation>
    <scope>NUCLEOTIDE SEQUENCE [LARGE SCALE GENOMIC DNA]</scope>
    <source>
        <strain evidence="3 6">DSM 8510</strain>
    </source>
</reference>
<evidence type="ECO:0000313" key="3">
    <source>
        <dbReference type="EMBL" id="MBB3774314.1"/>
    </source>
</evidence>
<evidence type="ECO:0000256" key="1">
    <source>
        <dbReference type="SAM" id="MobiDB-lite"/>
    </source>
</evidence>
<protein>
    <submittedName>
        <fullName evidence="4">Uncharacterized protein</fullName>
    </submittedName>
</protein>
<evidence type="ECO:0000256" key="2">
    <source>
        <dbReference type="SAM" id="Phobius"/>
    </source>
</evidence>
<dbReference type="OrthoDB" id="7392267at2"/>
<feature type="compositionally biased region" description="Polar residues" evidence="1">
    <location>
        <begin position="94"/>
        <end position="105"/>
    </location>
</feature>
<keyword evidence="6" id="KW-1185">Reference proteome</keyword>
<name>A0A6I4UKU9_9SPHN</name>
<reference evidence="4 5" key="1">
    <citation type="submission" date="2019-12" db="EMBL/GenBank/DDBJ databases">
        <title>Genomic-based taxomic classification of the family Erythrobacteraceae.</title>
        <authorList>
            <person name="Xu L."/>
        </authorList>
    </citation>
    <scope>NUCLEOTIDE SEQUENCE [LARGE SCALE GENOMIC DNA]</scope>
    <source>
        <strain evidence="4 5">JCM 10282</strain>
    </source>
</reference>
<sequence>MPFASERLAGWLSPKWLVAGVALAADGLLMSYDLRLGIAASVLLGVIAAMWLYLALRYGSLSGAPSGRSALVAQVRVQESNRRRAAATMRGKSGPQQSADPSQRP</sequence>
<feature type="region of interest" description="Disordered" evidence="1">
    <location>
        <begin position="81"/>
        <end position="105"/>
    </location>
</feature>
<dbReference type="Proteomes" id="UP000430021">
    <property type="component" value="Unassembled WGS sequence"/>
</dbReference>
<evidence type="ECO:0000313" key="6">
    <source>
        <dbReference type="Proteomes" id="UP000548685"/>
    </source>
</evidence>
<dbReference type="EMBL" id="JACICE010000001">
    <property type="protein sequence ID" value="MBB3774314.1"/>
    <property type="molecule type" value="Genomic_DNA"/>
</dbReference>
<proteinExistence type="predicted"/>
<keyword evidence="2" id="KW-1133">Transmembrane helix</keyword>
<comment type="caution">
    <text evidence="4">The sequence shown here is derived from an EMBL/GenBank/DDBJ whole genome shotgun (WGS) entry which is preliminary data.</text>
</comment>